<feature type="region of interest" description="Disordered" evidence="2">
    <location>
        <begin position="1"/>
        <end position="21"/>
    </location>
</feature>
<reference evidence="4" key="1">
    <citation type="journal article" date="2022" name="Int. J. Mol. Sci.">
        <title>Draft Genome of Tanacetum Coccineum: Genomic Comparison of Closely Related Tanacetum-Family Plants.</title>
        <authorList>
            <person name="Yamashiro T."/>
            <person name="Shiraishi A."/>
            <person name="Nakayama K."/>
            <person name="Satake H."/>
        </authorList>
    </citation>
    <scope>NUCLEOTIDE SEQUENCE</scope>
</reference>
<organism evidence="4 5">
    <name type="scientific">Tanacetum coccineum</name>
    <dbReference type="NCBI Taxonomy" id="301880"/>
    <lineage>
        <taxon>Eukaryota</taxon>
        <taxon>Viridiplantae</taxon>
        <taxon>Streptophyta</taxon>
        <taxon>Embryophyta</taxon>
        <taxon>Tracheophyta</taxon>
        <taxon>Spermatophyta</taxon>
        <taxon>Magnoliopsida</taxon>
        <taxon>eudicotyledons</taxon>
        <taxon>Gunneridae</taxon>
        <taxon>Pentapetalae</taxon>
        <taxon>asterids</taxon>
        <taxon>campanulids</taxon>
        <taxon>Asterales</taxon>
        <taxon>Asteraceae</taxon>
        <taxon>Asteroideae</taxon>
        <taxon>Anthemideae</taxon>
        <taxon>Anthemidinae</taxon>
        <taxon>Tanacetum</taxon>
    </lineage>
</organism>
<keyword evidence="4" id="KW-0548">Nucleotidyltransferase</keyword>
<feature type="domain" description="Integrase catalytic" evidence="3">
    <location>
        <begin position="1484"/>
        <end position="1585"/>
    </location>
</feature>
<dbReference type="InterPro" id="IPR041588">
    <property type="entry name" value="Integrase_H2C2"/>
</dbReference>
<feature type="region of interest" description="Disordered" evidence="2">
    <location>
        <begin position="247"/>
        <end position="273"/>
    </location>
</feature>
<dbReference type="Pfam" id="PF00078">
    <property type="entry name" value="RVT_1"/>
    <property type="match status" value="1"/>
</dbReference>
<keyword evidence="4" id="KW-0695">RNA-directed DNA polymerase</keyword>
<dbReference type="Pfam" id="PF17919">
    <property type="entry name" value="RT_RNaseH_2"/>
    <property type="match status" value="1"/>
</dbReference>
<keyword evidence="5" id="KW-1185">Reference proteome</keyword>
<dbReference type="InterPro" id="IPR012337">
    <property type="entry name" value="RNaseH-like_sf"/>
</dbReference>
<dbReference type="InterPro" id="IPR050951">
    <property type="entry name" value="Retrovirus_Pol_polyprotein"/>
</dbReference>
<dbReference type="Pfam" id="PF17921">
    <property type="entry name" value="Integrase_H2C2"/>
    <property type="match status" value="1"/>
</dbReference>
<feature type="compositionally biased region" description="Basic and acidic residues" evidence="2">
    <location>
        <begin position="526"/>
        <end position="540"/>
    </location>
</feature>
<comment type="caution">
    <text evidence="4">The sequence shown here is derived from an EMBL/GenBank/DDBJ whole genome shotgun (WGS) entry which is preliminary data.</text>
</comment>
<keyword evidence="4" id="KW-0808">Transferase</keyword>
<dbReference type="EMBL" id="BQNB010020977">
    <property type="protein sequence ID" value="GJU01582.1"/>
    <property type="molecule type" value="Genomic_DNA"/>
</dbReference>
<reference evidence="4" key="2">
    <citation type="submission" date="2022-01" db="EMBL/GenBank/DDBJ databases">
        <authorList>
            <person name="Yamashiro T."/>
            <person name="Shiraishi A."/>
            <person name="Satake H."/>
            <person name="Nakayama K."/>
        </authorList>
    </citation>
    <scope>NUCLEOTIDE SEQUENCE</scope>
</reference>
<dbReference type="PROSITE" id="PS50994">
    <property type="entry name" value="INTEGRASE"/>
    <property type="match status" value="1"/>
</dbReference>
<name>A0ABQ5IN55_9ASTR</name>
<dbReference type="Proteomes" id="UP001151760">
    <property type="component" value="Unassembled WGS sequence"/>
</dbReference>
<gene>
    <name evidence="4" type="ORF">Tco_1111920</name>
</gene>
<evidence type="ECO:0000313" key="5">
    <source>
        <dbReference type="Proteomes" id="UP001151760"/>
    </source>
</evidence>
<dbReference type="PANTHER" id="PTHR37984:SF5">
    <property type="entry name" value="PROTEIN NYNRIN-LIKE"/>
    <property type="match status" value="1"/>
</dbReference>
<dbReference type="CDD" id="cd01647">
    <property type="entry name" value="RT_LTR"/>
    <property type="match status" value="1"/>
</dbReference>
<dbReference type="Gene3D" id="3.10.10.10">
    <property type="entry name" value="HIV Type 1 Reverse Transcriptase, subunit A, domain 1"/>
    <property type="match status" value="1"/>
</dbReference>
<dbReference type="InterPro" id="IPR043128">
    <property type="entry name" value="Rev_trsase/Diguanyl_cyclase"/>
</dbReference>
<dbReference type="InterPro" id="IPR041577">
    <property type="entry name" value="RT_RNaseH_2"/>
</dbReference>
<dbReference type="Gene3D" id="3.30.70.270">
    <property type="match status" value="2"/>
</dbReference>
<feature type="compositionally biased region" description="Polar residues" evidence="2">
    <location>
        <begin position="1"/>
        <end position="14"/>
    </location>
</feature>
<dbReference type="InterPro" id="IPR005162">
    <property type="entry name" value="Retrotrans_gag_dom"/>
</dbReference>
<dbReference type="CDD" id="cd09274">
    <property type="entry name" value="RNase_HI_RT_Ty3"/>
    <property type="match status" value="1"/>
</dbReference>
<dbReference type="Gene3D" id="1.10.340.70">
    <property type="match status" value="1"/>
</dbReference>
<feature type="compositionally biased region" description="Polar residues" evidence="2">
    <location>
        <begin position="253"/>
        <end position="264"/>
    </location>
</feature>
<feature type="region of interest" description="Disordered" evidence="2">
    <location>
        <begin position="512"/>
        <end position="554"/>
    </location>
</feature>
<feature type="region of interest" description="Disordered" evidence="2">
    <location>
        <begin position="359"/>
        <end position="378"/>
    </location>
</feature>
<evidence type="ECO:0000313" key="4">
    <source>
        <dbReference type="EMBL" id="GJU01582.1"/>
    </source>
</evidence>
<dbReference type="Pfam" id="PF03732">
    <property type="entry name" value="Retrotrans_gag"/>
    <property type="match status" value="1"/>
</dbReference>
<accession>A0ABQ5IN55</accession>
<dbReference type="InterPro" id="IPR000477">
    <property type="entry name" value="RT_dom"/>
</dbReference>
<dbReference type="SUPFAM" id="SSF53098">
    <property type="entry name" value="Ribonuclease H-like"/>
    <property type="match status" value="1"/>
</dbReference>
<dbReference type="PANTHER" id="PTHR37984">
    <property type="entry name" value="PROTEIN CBG26694"/>
    <property type="match status" value="1"/>
</dbReference>
<evidence type="ECO:0000259" key="3">
    <source>
        <dbReference type="PROSITE" id="PS50994"/>
    </source>
</evidence>
<dbReference type="InterPro" id="IPR036397">
    <property type="entry name" value="RNaseH_sf"/>
</dbReference>
<evidence type="ECO:0000256" key="1">
    <source>
        <dbReference type="ARBA" id="ARBA00023268"/>
    </source>
</evidence>
<proteinExistence type="predicted"/>
<dbReference type="GO" id="GO:0003964">
    <property type="term" value="F:RNA-directed DNA polymerase activity"/>
    <property type="evidence" value="ECO:0007669"/>
    <property type="project" value="UniProtKB-KW"/>
</dbReference>
<protein>
    <submittedName>
        <fullName evidence="4">Reverse transcriptase domain-containing protein</fullName>
    </submittedName>
</protein>
<dbReference type="InterPro" id="IPR001584">
    <property type="entry name" value="Integrase_cat-core"/>
</dbReference>
<dbReference type="SUPFAM" id="SSF56672">
    <property type="entry name" value="DNA/RNA polymerases"/>
    <property type="match status" value="1"/>
</dbReference>
<dbReference type="InterPro" id="IPR043502">
    <property type="entry name" value="DNA/RNA_pol_sf"/>
</dbReference>
<dbReference type="Gene3D" id="3.30.420.10">
    <property type="entry name" value="Ribonuclease H-like superfamily/Ribonuclease H"/>
    <property type="match status" value="2"/>
</dbReference>
<sequence>MRTRNSNFPNNSKVTIPRRRNRGRAPNIVELELCTIVKVAPMAECTMEELLCAPTKGYGEAIVLLEINADHFEIKTNLLQLVQANPFHGLENENPHAHINSFKRITSTLRFRNVPNDVIKLMMFPYSLEGAAKTWYEKEPPNSILTWEDLVTKFVNQFFPPSKTTHLKNKISRFTQKFDESFSEAWERFKEMLRACPHHGFTELTQVDTFYNGLNDNDQDSLNAAAGGNLLSKTTREALNIIENKSKVRYSRNKPNASRMNTTSRESDSKTDERIDKLADQLSTLVEIVSKKVVTPAPVKAVEETCVTCGGAHSWYNCPTTDNNQASVCATTGTYNQVNPPNRVSNQMAPPGFASVQNNGQNRFNQNQGQGNNFNRGNNFHGNQGFQVQNNHALNFQNQGFQNQPFQVPNNQVQQEFSNDFSSYKRTNDQIMRNMQNQINSLKGEVKNEIQNTMKTQQAVLMNQQNVFQTNLQNMLSGFFQNQASTSGTLPSNTIPNPKCEMKAITTRSGVAYEGPSIPTNPSPKKVVERETEETTDKEQSNFQGSTAQIPPPVTPISILEPDVLKTLPKTTPIPEPDVLKNLPKPNIPYPSRLNQEKFHEKASYQKEKIFQMFQDLRFDISFADALFFMPRFAPTIRNLLMNKEKLLELAKIPLNENCSAMLLKKLPEKLRDPGRSFLRTGRALIDVYGEEITLRVDNKVVTFNLDQTTRYSSTNDKSINRIDIIDEVCEEYAPELLGFNKSSGGNPTPTSEPLTSEFILEEIEAYLKDDSISPEIDHADCDPEGDICLIEKLLNNDPFQLPLMDLKQGEIIKAKPSIKEPPELELKDLPSHLEYAYLEENDKLPVIIAKGLKDDEKDALLKVLKSHKRAIAWKITDIKGIDPRFCTHKILMEDDYKPTVQSQRRVNPKIHEVIKKEVLKLLDAGMIYPISDSPWVSPVHCVPKKGGITVVANEENELIPTRLVTGWRVCIDYRKLNEATRKDHFPLPFMDQMLERLAGNEFYCFLDGFLGYFQIPIDPQDQEKTTFTCPYGTFTYRRMPFGLCNAPGTFQRCMMAIFHDMIEKTMEVFMDDFSVFGDSFDSCLSNLEKMLKRCEDTNLVLNWEKCHFMCREGIVLGHKISKSGIEVDRAKVDVIAKLPHPTTVKGVRSFLGHAGFYRRFIQDFSKIARPMTHLLEKETPFVFSKDCIDAFQTLKKKLTEAPILVVLDWNLPFELMCDASDFAIGAVLGQQKMKHFQHIHYASKTMTKAQIHYTTAKKEMLPFYAKPRLLRWVLLLQEFDITIRDKKGSENLAADHLSRLENHYKDVLENKDINKNFPLETLGVISSGSTPWFADYANFHAGNFIIKGMTTQQKKKFFKDVKHYFWDDPYLFRICADEIIRRCVHGLEANDILKAYHEGPSGGHHSANLIARKVFDAGFFWPTIYRDAHTMIKSCDTCQRQGTFSQRDEMPQNAIQVCEIFDVWGIDFMGPFPSSHGNKYILVVVDYLSKWVETKALPTNDARVVFAKVMSKYGATHRLATAYHPQTSGQVEVSNRGLKRILERTVRENRTSWSDKLDDALWAFRTAFKTPIGCTPYKLVYGKSCHFPIKLEHKAYWALKHANFDLKTAGDHRKLQLNELNELRDQAYENSLTSKERTKKLHDSKIKNHIFNVGDRLSQPDGPNFKVNGHRVKHYFGGDLPPKVVPDLQTFSMDE</sequence>
<evidence type="ECO:0000256" key="2">
    <source>
        <dbReference type="SAM" id="MobiDB-lite"/>
    </source>
</evidence>
<keyword evidence="1" id="KW-0511">Multifunctional enzyme</keyword>